<dbReference type="EMBL" id="NIOF01000004">
    <property type="protein sequence ID" value="OWQ90827.1"/>
    <property type="molecule type" value="Genomic_DNA"/>
</dbReference>
<organism evidence="1 2">
    <name type="scientific">Roseateles aquatilis</name>
    <dbReference type="NCBI Taxonomy" id="431061"/>
    <lineage>
        <taxon>Bacteria</taxon>
        <taxon>Pseudomonadati</taxon>
        <taxon>Pseudomonadota</taxon>
        <taxon>Betaproteobacteria</taxon>
        <taxon>Burkholderiales</taxon>
        <taxon>Sphaerotilaceae</taxon>
        <taxon>Roseateles</taxon>
    </lineage>
</organism>
<proteinExistence type="predicted"/>
<evidence type="ECO:0000313" key="2">
    <source>
        <dbReference type="Proteomes" id="UP000197468"/>
    </source>
</evidence>
<comment type="caution">
    <text evidence="1">The sequence shown here is derived from an EMBL/GenBank/DDBJ whole genome shotgun (WGS) entry which is preliminary data.</text>
</comment>
<name>A0A246JE96_9BURK</name>
<dbReference type="RefSeq" id="WP_088385033.1">
    <property type="nucleotide sequence ID" value="NZ_NIOF01000004.1"/>
</dbReference>
<evidence type="ECO:0000313" key="1">
    <source>
        <dbReference type="EMBL" id="OWQ90827.1"/>
    </source>
</evidence>
<gene>
    <name evidence="1" type="ORF">CDN99_11710</name>
</gene>
<keyword evidence="2" id="KW-1185">Reference proteome</keyword>
<accession>A0A246JE96</accession>
<sequence>MTKSKSDALGPSGPLVWTDGELVQQLPDLSVVLRDSCIDAQAFGAWLRAPLAQFRAHAMARASMAERAAIIRWLEAAAAAPGAARADGRLARLPAWYAEPAVSHAALKIGRTWREALAAGSDSEIGDLLKSACESLRRQKANRGRPSMRARDELLRAVVTELKKSLSSVEDAEHLADEVLVACGVPSPEASIGRAARRAKRGGISV</sequence>
<dbReference type="AlphaFoldDB" id="A0A246JE96"/>
<reference evidence="1 2" key="1">
    <citation type="journal article" date="2008" name="Int. J. Syst. Evol. Microbiol.">
        <title>Description of Roseateles aquatilis sp. nov. and Roseateles terrae sp. nov., in the class Betaproteobacteria, and emended description of the genus Roseateles.</title>
        <authorList>
            <person name="Gomila M."/>
            <person name="Bowien B."/>
            <person name="Falsen E."/>
            <person name="Moore E.R."/>
            <person name="Lalucat J."/>
        </authorList>
    </citation>
    <scope>NUCLEOTIDE SEQUENCE [LARGE SCALE GENOMIC DNA]</scope>
    <source>
        <strain evidence="1 2">CCUG 48205</strain>
    </source>
</reference>
<dbReference type="Proteomes" id="UP000197468">
    <property type="component" value="Unassembled WGS sequence"/>
</dbReference>
<protein>
    <submittedName>
        <fullName evidence="1">Uncharacterized protein</fullName>
    </submittedName>
</protein>